<reference evidence="2 3" key="1">
    <citation type="journal article" date="2017" name="Curr. Biol.">
        <title>The Evolution of Venom by Co-option of Single-Copy Genes.</title>
        <authorList>
            <person name="Martinson E.O."/>
            <person name="Mrinalini"/>
            <person name="Kelkar Y.D."/>
            <person name="Chang C.H."/>
            <person name="Werren J.H."/>
        </authorList>
    </citation>
    <scope>NUCLEOTIDE SEQUENCE [LARGE SCALE GENOMIC DNA]</scope>
    <source>
        <strain evidence="2 3">Alberta</strain>
        <tissue evidence="2">Whole body</tissue>
    </source>
</reference>
<feature type="region of interest" description="Disordered" evidence="1">
    <location>
        <begin position="97"/>
        <end position="148"/>
    </location>
</feature>
<dbReference type="SUPFAM" id="SSF46785">
    <property type="entry name" value="Winged helix' DNA-binding domain"/>
    <property type="match status" value="1"/>
</dbReference>
<comment type="caution">
    <text evidence="2">The sequence shown here is derived from an EMBL/GenBank/DDBJ whole genome shotgun (WGS) entry which is preliminary data.</text>
</comment>
<dbReference type="EMBL" id="NNAY01000028">
    <property type="protein sequence ID" value="OXU31818.1"/>
    <property type="molecule type" value="Genomic_DNA"/>
</dbReference>
<evidence type="ECO:0000256" key="1">
    <source>
        <dbReference type="SAM" id="MobiDB-lite"/>
    </source>
</evidence>
<dbReference type="OrthoDB" id="6754815at2759"/>
<evidence type="ECO:0008006" key="4">
    <source>
        <dbReference type="Google" id="ProtNLM"/>
    </source>
</evidence>
<protein>
    <recommendedName>
        <fullName evidence="4">H15 domain-containing protein</fullName>
    </recommendedName>
</protein>
<name>A0A232FMY4_9HYME</name>
<dbReference type="AlphaFoldDB" id="A0A232FMY4"/>
<organism evidence="2 3">
    <name type="scientific">Trichomalopsis sarcophagae</name>
    <dbReference type="NCBI Taxonomy" id="543379"/>
    <lineage>
        <taxon>Eukaryota</taxon>
        <taxon>Metazoa</taxon>
        <taxon>Ecdysozoa</taxon>
        <taxon>Arthropoda</taxon>
        <taxon>Hexapoda</taxon>
        <taxon>Insecta</taxon>
        <taxon>Pterygota</taxon>
        <taxon>Neoptera</taxon>
        <taxon>Endopterygota</taxon>
        <taxon>Hymenoptera</taxon>
        <taxon>Apocrita</taxon>
        <taxon>Proctotrupomorpha</taxon>
        <taxon>Chalcidoidea</taxon>
        <taxon>Pteromalidae</taxon>
        <taxon>Pteromalinae</taxon>
        <taxon>Trichomalopsis</taxon>
    </lineage>
</organism>
<proteinExistence type="predicted"/>
<keyword evidence="3" id="KW-1185">Reference proteome</keyword>
<sequence length="148" mass="15939">MPAAAEGTTNRTSSGDSPRLKIAAKAVGQVMAALKNSKNAAGPTMTEIVKFISGALFKPATKRQVVTALKRGVEFGILKRKKGHYLISSPEEKFSKLPLPKKTAKSQGKLLEKVSKRARAPLKSRRPRAAGGRGLMDEFPSPPFPPKF</sequence>
<evidence type="ECO:0000313" key="2">
    <source>
        <dbReference type="EMBL" id="OXU31818.1"/>
    </source>
</evidence>
<accession>A0A232FMY4</accession>
<evidence type="ECO:0000313" key="3">
    <source>
        <dbReference type="Proteomes" id="UP000215335"/>
    </source>
</evidence>
<dbReference type="Proteomes" id="UP000215335">
    <property type="component" value="Unassembled WGS sequence"/>
</dbReference>
<gene>
    <name evidence="2" type="ORF">TSAR_002033</name>
</gene>
<dbReference type="InterPro" id="IPR036390">
    <property type="entry name" value="WH_DNA-bd_sf"/>
</dbReference>
<feature type="compositionally biased region" description="Basic residues" evidence="1">
    <location>
        <begin position="116"/>
        <end position="128"/>
    </location>
</feature>